<dbReference type="Proteomes" id="UP000799302">
    <property type="component" value="Unassembled WGS sequence"/>
</dbReference>
<reference evidence="3" key="1">
    <citation type="journal article" date="2020" name="Stud. Mycol.">
        <title>101 Dothideomycetes genomes: a test case for predicting lifestyles and emergence of pathogens.</title>
        <authorList>
            <person name="Haridas S."/>
            <person name="Albert R."/>
            <person name="Binder M."/>
            <person name="Bloem J."/>
            <person name="Labutti K."/>
            <person name="Salamov A."/>
            <person name="Andreopoulos B."/>
            <person name="Baker S."/>
            <person name="Barry K."/>
            <person name="Bills G."/>
            <person name="Bluhm B."/>
            <person name="Cannon C."/>
            <person name="Castanera R."/>
            <person name="Culley D."/>
            <person name="Daum C."/>
            <person name="Ezra D."/>
            <person name="Gonzalez J."/>
            <person name="Henrissat B."/>
            <person name="Kuo A."/>
            <person name="Liang C."/>
            <person name="Lipzen A."/>
            <person name="Lutzoni F."/>
            <person name="Magnuson J."/>
            <person name="Mondo S."/>
            <person name="Nolan M."/>
            <person name="Ohm R."/>
            <person name="Pangilinan J."/>
            <person name="Park H.-J."/>
            <person name="Ramirez L."/>
            <person name="Alfaro M."/>
            <person name="Sun H."/>
            <person name="Tritt A."/>
            <person name="Yoshinaga Y."/>
            <person name="Zwiers L.-H."/>
            <person name="Turgeon B."/>
            <person name="Goodwin S."/>
            <person name="Spatafora J."/>
            <person name="Crous P."/>
            <person name="Grigoriev I."/>
        </authorList>
    </citation>
    <scope>NUCLEOTIDE SEQUENCE</scope>
    <source>
        <strain evidence="3">CBS 115976</strain>
    </source>
</reference>
<evidence type="ECO:0000313" key="4">
    <source>
        <dbReference type="Proteomes" id="UP000799302"/>
    </source>
</evidence>
<dbReference type="GO" id="GO:0005737">
    <property type="term" value="C:cytoplasm"/>
    <property type="evidence" value="ECO:0007669"/>
    <property type="project" value="TreeGrafter"/>
</dbReference>
<dbReference type="OrthoDB" id="110024at2759"/>
<feature type="region of interest" description="Disordered" evidence="1">
    <location>
        <begin position="183"/>
        <end position="319"/>
    </location>
</feature>
<evidence type="ECO:0000313" key="3">
    <source>
        <dbReference type="EMBL" id="KAF2674829.1"/>
    </source>
</evidence>
<dbReference type="GO" id="GO:0031072">
    <property type="term" value="F:heat shock protein binding"/>
    <property type="evidence" value="ECO:0007669"/>
    <property type="project" value="TreeGrafter"/>
</dbReference>
<dbReference type="AlphaFoldDB" id="A0A6A6UR94"/>
<protein>
    <submittedName>
        <fullName evidence="3">DnaJ-domain-containing protein</fullName>
    </submittedName>
</protein>
<feature type="compositionally biased region" description="Basic and acidic residues" evidence="1">
    <location>
        <begin position="196"/>
        <end position="217"/>
    </location>
</feature>
<feature type="compositionally biased region" description="Basic and acidic residues" evidence="1">
    <location>
        <begin position="284"/>
        <end position="293"/>
    </location>
</feature>
<dbReference type="Pfam" id="PF23302">
    <property type="entry name" value="HTH_DNAJC9"/>
    <property type="match status" value="1"/>
</dbReference>
<dbReference type="EMBL" id="MU004230">
    <property type="protein sequence ID" value="KAF2674829.1"/>
    <property type="molecule type" value="Genomic_DNA"/>
</dbReference>
<organism evidence="3 4">
    <name type="scientific">Microthyrium microscopicum</name>
    <dbReference type="NCBI Taxonomy" id="703497"/>
    <lineage>
        <taxon>Eukaryota</taxon>
        <taxon>Fungi</taxon>
        <taxon>Dikarya</taxon>
        <taxon>Ascomycota</taxon>
        <taxon>Pezizomycotina</taxon>
        <taxon>Dothideomycetes</taxon>
        <taxon>Dothideomycetes incertae sedis</taxon>
        <taxon>Microthyriales</taxon>
        <taxon>Microthyriaceae</taxon>
        <taxon>Microthyrium</taxon>
    </lineage>
</organism>
<dbReference type="PRINTS" id="PR00625">
    <property type="entry name" value="JDOMAIN"/>
</dbReference>
<name>A0A6A6UR94_9PEZI</name>
<dbReference type="CDD" id="cd06257">
    <property type="entry name" value="DnaJ"/>
    <property type="match status" value="1"/>
</dbReference>
<dbReference type="InterPro" id="IPR036869">
    <property type="entry name" value="J_dom_sf"/>
</dbReference>
<proteinExistence type="predicted"/>
<dbReference type="SMART" id="SM00271">
    <property type="entry name" value="DnaJ"/>
    <property type="match status" value="1"/>
</dbReference>
<keyword evidence="4" id="KW-1185">Reference proteome</keyword>
<dbReference type="InterPro" id="IPR056453">
    <property type="entry name" value="HTH_DNAJC9"/>
</dbReference>
<dbReference type="InterPro" id="IPR018253">
    <property type="entry name" value="DnaJ_domain_CS"/>
</dbReference>
<dbReference type="PROSITE" id="PS50076">
    <property type="entry name" value="DNAJ_2"/>
    <property type="match status" value="1"/>
</dbReference>
<dbReference type="GO" id="GO:0005634">
    <property type="term" value="C:nucleus"/>
    <property type="evidence" value="ECO:0007669"/>
    <property type="project" value="TreeGrafter"/>
</dbReference>
<dbReference type="PANTHER" id="PTHR44144">
    <property type="entry name" value="DNAJ HOMOLOG SUBFAMILY C MEMBER 9"/>
    <property type="match status" value="1"/>
</dbReference>
<feature type="domain" description="J" evidence="2">
    <location>
        <begin position="16"/>
        <end position="83"/>
    </location>
</feature>
<gene>
    <name evidence="3" type="ORF">BT63DRAFT_435867</name>
</gene>
<dbReference type="PANTHER" id="PTHR44144:SF1">
    <property type="entry name" value="DNAJ HOMOLOG SUBFAMILY C MEMBER 9"/>
    <property type="match status" value="1"/>
</dbReference>
<dbReference type="InterPro" id="IPR001623">
    <property type="entry name" value="DnaJ_domain"/>
</dbReference>
<accession>A0A6A6UR94</accession>
<sequence>MSATEELSDEPPTSINPYRVLDLEKDATADQIKSAYRKAALKNHPDKVAESEKDEAHTKFQEIAFAYAILSDPRRRSRYDTTGRTTESLSVEDDDFNWSDFFRAQFKEVITTEAIEQFKKEYQGSEEEKLAVIEAYVNGEGDMDALFEHVMLSNPLEDEDRFRAIIDNEIEEKRVEAYDAYTKETKKQKNQRQKAARKEAKEAEEMAKELGVADKLHASNGKKKASKSTKSAEADEPDLGGLTALIQNRQKERKEQATNFLADLEAKFAPKKGKRPAEDEPPEEMFREAEERQKRRKGQAAAGAERPIASPRKSRRTKK</sequence>
<dbReference type="Pfam" id="PF00226">
    <property type="entry name" value="DnaJ"/>
    <property type="match status" value="1"/>
</dbReference>
<dbReference type="InterPro" id="IPR052594">
    <property type="entry name" value="J_domain-containing_protein"/>
</dbReference>
<evidence type="ECO:0000256" key="1">
    <source>
        <dbReference type="SAM" id="MobiDB-lite"/>
    </source>
</evidence>
<dbReference type="Gene3D" id="1.10.287.110">
    <property type="entry name" value="DnaJ domain"/>
    <property type="match status" value="1"/>
</dbReference>
<evidence type="ECO:0000259" key="2">
    <source>
        <dbReference type="PROSITE" id="PS50076"/>
    </source>
</evidence>
<dbReference type="SUPFAM" id="SSF46565">
    <property type="entry name" value="Chaperone J-domain"/>
    <property type="match status" value="1"/>
</dbReference>
<dbReference type="FunFam" id="1.10.287.110:FF:000110">
    <property type="entry name" value="DnaJ domain protein (AFU_orthologue AFUA_2G13210)"/>
    <property type="match status" value="1"/>
</dbReference>
<dbReference type="PROSITE" id="PS00636">
    <property type="entry name" value="DNAJ_1"/>
    <property type="match status" value="1"/>
</dbReference>